<reference evidence="1" key="1">
    <citation type="submission" date="2020-03" db="EMBL/GenBank/DDBJ databases">
        <title>The deep terrestrial virosphere.</title>
        <authorList>
            <person name="Holmfeldt K."/>
            <person name="Nilsson E."/>
            <person name="Simone D."/>
            <person name="Lopez-Fernandez M."/>
            <person name="Wu X."/>
            <person name="de Brujin I."/>
            <person name="Lundin D."/>
            <person name="Andersson A."/>
            <person name="Bertilsson S."/>
            <person name="Dopson M."/>
        </authorList>
    </citation>
    <scope>NUCLEOTIDE SEQUENCE</scope>
    <source>
        <strain evidence="1">MM171A01625</strain>
    </source>
</reference>
<gene>
    <name evidence="1" type="ORF">MM171A01625_0007</name>
</gene>
<proteinExistence type="predicted"/>
<organism evidence="1">
    <name type="scientific">viral metagenome</name>
    <dbReference type="NCBI Taxonomy" id="1070528"/>
    <lineage>
        <taxon>unclassified sequences</taxon>
        <taxon>metagenomes</taxon>
        <taxon>organismal metagenomes</taxon>
    </lineage>
</organism>
<sequence length="207" mass="24138">MTKPEGEDRESLKAISDLFDITVWHDVDQFWNEGDHRDYCVDFLTKEGADLILWNDADEVWDLDVLSEALDFAWAGSARDYRVHAVHFWCGVNHVCLDECMPVRIIKPSGSGEAYIPGRGFYHFGYAQSAMLVLYKSKIHGHRGEWREGWFPIYRDWSPEKTYPCGVHPTNACDDKTGKPFWTPIPFNRYDLEDLIGDHPYFRDERV</sequence>
<protein>
    <recommendedName>
        <fullName evidence="2">Glycosyltransferase</fullName>
    </recommendedName>
</protein>
<evidence type="ECO:0008006" key="2">
    <source>
        <dbReference type="Google" id="ProtNLM"/>
    </source>
</evidence>
<evidence type="ECO:0000313" key="1">
    <source>
        <dbReference type="EMBL" id="QJA98709.1"/>
    </source>
</evidence>
<dbReference type="EMBL" id="MT143602">
    <property type="protein sequence ID" value="QJA98709.1"/>
    <property type="molecule type" value="Genomic_DNA"/>
</dbReference>
<dbReference type="AlphaFoldDB" id="A0A6M3LXH8"/>
<name>A0A6M3LXH8_9ZZZZ</name>
<accession>A0A6M3LXH8</accession>